<comment type="similarity">
    <text evidence="1">Belongs to the Mg-chelatase subunits D/I family.</text>
</comment>
<evidence type="ECO:0000313" key="5">
    <source>
        <dbReference type="Proteomes" id="UP001205843"/>
    </source>
</evidence>
<dbReference type="Gene3D" id="3.40.50.300">
    <property type="entry name" value="P-loop containing nucleotide triphosphate hydrolases"/>
    <property type="match status" value="1"/>
</dbReference>
<sequence>MTADARSGLDPEITWQDSLMAAALFAVNPAATGGIALRVSPGPVRDRWLQSLHAYLGDAMTPRKIPINVPDNRLLGGLDLALTLQHGRPILERGVLADSNGGVVLLPMGERLSLSTAGKIAAVMDVGEVRLQRDGLDRISPARFGVVLLDEGIGDEERPPRILLDRLAFRLDLSALLRVPDEQHLIDVDAVGPARTRLAEVQLPEEATEAIAAASVALGVQSLRAVVLSCQVARQAAALVGNTVVGEEEAALAVRLVLGPRATQLPAPPEESEEQEPAEQSAEQSNDQPGDRDHESSERNTKQQDPSGDERVVEASKAMLPEGLLQQLRAQAALTGVRRRAAGQGGYQRKAGARGRPVGTRRGNPGDGARLNVIETLRAAAPWQAVRRASLEKDQAGHIHRILVRPDDFRITRFRPRTETTTVFAVDASGSSAMHRLSEAKGAVELLLAECYVRRDRVALIAFRGAKADVLLPPTRSLVRAKRSLAALPGGGGTPLASGMDAARLVGEEVDRRGGTPVLVLLTDGRANVTREGIGGREQAATDALDAASRIRAAGLRTLVVDTSPQPRALARELAATMGAAYLALPQANAGAISDAVRVATTRMSSPPG</sequence>
<dbReference type="Gene3D" id="3.40.50.410">
    <property type="entry name" value="von Willebrand factor, type A domain"/>
    <property type="match status" value="1"/>
</dbReference>
<evidence type="ECO:0000256" key="2">
    <source>
        <dbReference type="SAM" id="MobiDB-lite"/>
    </source>
</evidence>
<dbReference type="InterPro" id="IPR041628">
    <property type="entry name" value="ChlI/MoxR_AAA_lid"/>
</dbReference>
<gene>
    <name evidence="4" type="ORF">J2T57_002997</name>
</gene>
<evidence type="ECO:0000313" key="4">
    <source>
        <dbReference type="EMBL" id="MCP1675842.1"/>
    </source>
</evidence>
<feature type="compositionally biased region" description="Basic and acidic residues" evidence="2">
    <location>
        <begin position="289"/>
        <end position="312"/>
    </location>
</feature>
<dbReference type="RefSeq" id="WP_253479780.1">
    <property type="nucleotide sequence ID" value="NZ_JALJXV010000007.1"/>
</dbReference>
<dbReference type="PROSITE" id="PS50234">
    <property type="entry name" value="VWFA"/>
    <property type="match status" value="1"/>
</dbReference>
<reference evidence="4" key="1">
    <citation type="submission" date="2022-03" db="EMBL/GenBank/DDBJ databases">
        <title>Genomic Encyclopedia of Type Strains, Phase III (KMG-III): the genomes of soil and plant-associated and newly described type strains.</title>
        <authorList>
            <person name="Whitman W."/>
        </authorList>
    </citation>
    <scope>NUCLEOTIDE SEQUENCE</scope>
    <source>
        <strain evidence="4">ANL 6-2</strain>
    </source>
</reference>
<dbReference type="Pfam" id="PF13519">
    <property type="entry name" value="VWA_2"/>
    <property type="match status" value="1"/>
</dbReference>
<dbReference type="InterPro" id="IPR041702">
    <property type="entry name" value="BchD/ChlD_VWA"/>
</dbReference>
<protein>
    <submittedName>
        <fullName evidence="4">Magnesium chelatase subunit D</fullName>
        <ecNumber evidence="4">6.6.1.1</ecNumber>
    </submittedName>
</protein>
<feature type="region of interest" description="Disordered" evidence="2">
    <location>
        <begin position="263"/>
        <end position="312"/>
    </location>
</feature>
<dbReference type="Proteomes" id="UP001205843">
    <property type="component" value="Unassembled WGS sequence"/>
</dbReference>
<dbReference type="SUPFAM" id="SSF53300">
    <property type="entry name" value="vWA-like"/>
    <property type="match status" value="1"/>
</dbReference>
<evidence type="ECO:0000256" key="1">
    <source>
        <dbReference type="ARBA" id="ARBA00005799"/>
    </source>
</evidence>
<feature type="region of interest" description="Disordered" evidence="2">
    <location>
        <begin position="340"/>
        <end position="369"/>
    </location>
</feature>
<dbReference type="Gene3D" id="1.10.8.80">
    <property type="entry name" value="Magnesium chelatase subunit I, C-Terminal domain"/>
    <property type="match status" value="1"/>
</dbReference>
<dbReference type="NCBIfam" id="NF009943">
    <property type="entry name" value="PRK13406.1"/>
    <property type="match status" value="1"/>
</dbReference>
<dbReference type="PANTHER" id="PTHR43473:SF2">
    <property type="entry name" value="MAGNESIUM-CHELATASE SUBUNIT CHLD, CHLOROPLASTIC"/>
    <property type="match status" value="1"/>
</dbReference>
<dbReference type="AlphaFoldDB" id="A0AAE3G5N7"/>
<keyword evidence="5" id="KW-1185">Reference proteome</keyword>
<dbReference type="EMBL" id="JALJXV010000007">
    <property type="protein sequence ID" value="MCP1675842.1"/>
    <property type="molecule type" value="Genomic_DNA"/>
</dbReference>
<comment type="caution">
    <text evidence="4">The sequence shown here is derived from an EMBL/GenBank/DDBJ whole genome shotgun (WGS) entry which is preliminary data.</text>
</comment>
<dbReference type="InterPro" id="IPR002035">
    <property type="entry name" value="VWF_A"/>
</dbReference>
<dbReference type="SUPFAM" id="SSF52540">
    <property type="entry name" value="P-loop containing nucleoside triphosphate hydrolases"/>
    <property type="match status" value="1"/>
</dbReference>
<dbReference type="CDD" id="cd01451">
    <property type="entry name" value="vWA_Magnesium_chelatase"/>
    <property type="match status" value="1"/>
</dbReference>
<dbReference type="EC" id="6.6.1.1" evidence="4"/>
<feature type="domain" description="VWFA" evidence="3">
    <location>
        <begin position="421"/>
        <end position="574"/>
    </location>
</feature>
<organism evidence="4 5">
    <name type="scientific">Natronocella acetinitrilica</name>
    <dbReference type="NCBI Taxonomy" id="414046"/>
    <lineage>
        <taxon>Bacteria</taxon>
        <taxon>Pseudomonadati</taxon>
        <taxon>Pseudomonadota</taxon>
        <taxon>Gammaproteobacteria</taxon>
        <taxon>Chromatiales</taxon>
        <taxon>Ectothiorhodospiraceae</taxon>
        <taxon>Natronocella</taxon>
    </lineage>
</organism>
<dbReference type="PANTHER" id="PTHR43473">
    <property type="entry name" value="MAGNESIUM-CHELATASE SUBUNIT CHLD, CHLOROPLASTIC"/>
    <property type="match status" value="1"/>
</dbReference>
<keyword evidence="4" id="KW-0436">Ligase</keyword>
<dbReference type="GO" id="GO:0016851">
    <property type="term" value="F:magnesium chelatase activity"/>
    <property type="evidence" value="ECO:0007669"/>
    <property type="project" value="UniProtKB-EC"/>
</dbReference>
<dbReference type="SMART" id="SM00327">
    <property type="entry name" value="VWA"/>
    <property type="match status" value="1"/>
</dbReference>
<accession>A0AAE3G5N7</accession>
<proteinExistence type="inferred from homology"/>
<feature type="compositionally biased region" description="Low complexity" evidence="2">
    <location>
        <begin position="347"/>
        <end position="356"/>
    </location>
</feature>
<evidence type="ECO:0000259" key="3">
    <source>
        <dbReference type="PROSITE" id="PS50234"/>
    </source>
</evidence>
<dbReference type="InterPro" id="IPR036465">
    <property type="entry name" value="vWFA_dom_sf"/>
</dbReference>
<name>A0AAE3G5N7_9GAMM</name>
<dbReference type="InterPro" id="IPR027417">
    <property type="entry name" value="P-loop_NTPase"/>
</dbReference>
<dbReference type="Pfam" id="PF17863">
    <property type="entry name" value="AAA_lid_2"/>
    <property type="match status" value="1"/>
</dbReference>